<dbReference type="InterPro" id="IPR013078">
    <property type="entry name" value="His_Pase_superF_clade-1"/>
</dbReference>
<dbReference type="SUPFAM" id="SSF53254">
    <property type="entry name" value="Phosphoglycerate mutase-like"/>
    <property type="match status" value="1"/>
</dbReference>
<sequence length="181" mass="19644">MCAVPTPRRLILLRHAEAAQPDLGNFSPESDMARPLTQDGEQAAMRCGIWLRDNNLLPDTVLCSPAIRTRQTLAGIQSAQHASTQAHVHICPEIYEATPSALALALQQLPEQARTVLLIGHNPGISEFARGLDSQNETLDQGFAPGSLAVFKMHGSDVTPDQSSWANGCDMDLILHTFTRP</sequence>
<keyword evidence="2" id="KW-1185">Reference proteome</keyword>
<dbReference type="AlphaFoldDB" id="A0A252BX29"/>
<dbReference type="PANTHER" id="PTHR47623">
    <property type="entry name" value="OS09G0287300 PROTEIN"/>
    <property type="match status" value="1"/>
</dbReference>
<dbReference type="CDD" id="cd07067">
    <property type="entry name" value="HP_PGM_like"/>
    <property type="match status" value="1"/>
</dbReference>
<protein>
    <submittedName>
        <fullName evidence="1">Phosphohistidine phosphatase</fullName>
    </submittedName>
</protein>
<dbReference type="STRING" id="1236501.GCA_000613865_03309"/>
<gene>
    <name evidence="1" type="ORF">HK26_10570</name>
</gene>
<comment type="caution">
    <text evidence="1">The sequence shown here is derived from an EMBL/GenBank/DDBJ whole genome shotgun (WGS) entry which is preliminary data.</text>
</comment>
<dbReference type="Pfam" id="PF00300">
    <property type="entry name" value="His_Phos_1"/>
    <property type="match status" value="1"/>
</dbReference>
<dbReference type="Gene3D" id="3.40.50.1240">
    <property type="entry name" value="Phosphoglycerate mutase-like"/>
    <property type="match status" value="1"/>
</dbReference>
<dbReference type="OrthoDB" id="9810154at2"/>
<dbReference type="SMART" id="SM00855">
    <property type="entry name" value="PGAM"/>
    <property type="match status" value="1"/>
</dbReference>
<dbReference type="InterPro" id="IPR029033">
    <property type="entry name" value="His_PPase_superfam"/>
</dbReference>
<evidence type="ECO:0000313" key="2">
    <source>
        <dbReference type="Proteomes" id="UP000194931"/>
    </source>
</evidence>
<dbReference type="Proteomes" id="UP000194931">
    <property type="component" value="Unassembled WGS sequence"/>
</dbReference>
<organism evidence="1 2">
    <name type="scientific">Acetobacter okinawensis</name>
    <dbReference type="NCBI Taxonomy" id="1076594"/>
    <lineage>
        <taxon>Bacteria</taxon>
        <taxon>Pseudomonadati</taxon>
        <taxon>Pseudomonadota</taxon>
        <taxon>Alphaproteobacteria</taxon>
        <taxon>Acetobacterales</taxon>
        <taxon>Acetobacteraceae</taxon>
        <taxon>Acetobacter</taxon>
    </lineage>
</organism>
<evidence type="ECO:0000313" key="1">
    <source>
        <dbReference type="EMBL" id="OUJ13351.1"/>
    </source>
</evidence>
<dbReference type="RefSeq" id="WP_086638556.1">
    <property type="nucleotide sequence ID" value="NZ_JOPJ01000006.1"/>
</dbReference>
<dbReference type="EMBL" id="JOPJ01000006">
    <property type="protein sequence ID" value="OUJ13351.1"/>
    <property type="molecule type" value="Genomic_DNA"/>
</dbReference>
<accession>A0A252BX29</accession>
<name>A0A252BX29_9PROT</name>
<reference evidence="2" key="1">
    <citation type="submission" date="2014-06" db="EMBL/GenBank/DDBJ databases">
        <authorList>
            <person name="Winans N.J."/>
            <person name="Newell P.D."/>
            <person name="Douglas A.E."/>
        </authorList>
    </citation>
    <scope>NUCLEOTIDE SEQUENCE [LARGE SCALE GENOMIC DNA]</scope>
</reference>
<dbReference type="PANTHER" id="PTHR47623:SF1">
    <property type="entry name" value="OS09G0287300 PROTEIN"/>
    <property type="match status" value="1"/>
</dbReference>
<proteinExistence type="predicted"/>